<accession>A0A8S1J220</accession>
<dbReference type="CDD" id="cd07962">
    <property type="entry name" value="Anticodon_Ia_Val"/>
    <property type="match status" value="1"/>
</dbReference>
<evidence type="ECO:0000256" key="8">
    <source>
        <dbReference type="ARBA" id="ARBA00029936"/>
    </source>
</evidence>
<dbReference type="GO" id="GO:0006438">
    <property type="term" value="P:valyl-tRNA aminoacylation"/>
    <property type="evidence" value="ECO:0007669"/>
    <property type="project" value="InterPro"/>
</dbReference>
<keyword evidence="5" id="KW-0067">ATP-binding</keyword>
<dbReference type="EMBL" id="CAJHUC010001578">
    <property type="protein sequence ID" value="CAD7701594.1"/>
    <property type="molecule type" value="Genomic_DNA"/>
</dbReference>
<dbReference type="Proteomes" id="UP000708148">
    <property type="component" value="Unassembled WGS sequence"/>
</dbReference>
<keyword evidence="13" id="KW-1185">Reference proteome</keyword>
<keyword evidence="3" id="KW-0436">Ligase</keyword>
<dbReference type="InterPro" id="IPR009080">
    <property type="entry name" value="tRNAsynth_Ia_anticodon-bd"/>
</dbReference>
<dbReference type="GO" id="GO:0005524">
    <property type="term" value="F:ATP binding"/>
    <property type="evidence" value="ECO:0007669"/>
    <property type="project" value="UniProtKB-KW"/>
</dbReference>
<keyword evidence="4" id="KW-0547">Nucleotide-binding</keyword>
<dbReference type="SUPFAM" id="SSF47323">
    <property type="entry name" value="Anticodon-binding domain of a subclass of class I aminoacyl-tRNA synthetases"/>
    <property type="match status" value="1"/>
</dbReference>
<keyword evidence="6" id="KW-0648">Protein biosynthesis</keyword>
<evidence type="ECO:0000256" key="6">
    <source>
        <dbReference type="ARBA" id="ARBA00022917"/>
    </source>
</evidence>
<comment type="similarity">
    <text evidence="1">Belongs to the class-I aminoacyl-tRNA synthetase family.</text>
</comment>
<feature type="domain" description="Valyl-tRNA synthetase tRNA-binding arm" evidence="11">
    <location>
        <begin position="326"/>
        <end position="387"/>
    </location>
</feature>
<comment type="caution">
    <text evidence="12">The sequence shown here is derived from an EMBL/GenBank/DDBJ whole genome shotgun (WGS) entry which is preliminary data.</text>
</comment>
<evidence type="ECO:0000313" key="13">
    <source>
        <dbReference type="Proteomes" id="UP000708148"/>
    </source>
</evidence>
<evidence type="ECO:0000256" key="7">
    <source>
        <dbReference type="ARBA" id="ARBA00023146"/>
    </source>
</evidence>
<evidence type="ECO:0000256" key="2">
    <source>
        <dbReference type="ARBA" id="ARBA00013169"/>
    </source>
</evidence>
<evidence type="ECO:0000259" key="10">
    <source>
        <dbReference type="Pfam" id="PF08264"/>
    </source>
</evidence>
<organism evidence="12 13">
    <name type="scientific">Ostreobium quekettii</name>
    <dbReference type="NCBI Taxonomy" id="121088"/>
    <lineage>
        <taxon>Eukaryota</taxon>
        <taxon>Viridiplantae</taxon>
        <taxon>Chlorophyta</taxon>
        <taxon>core chlorophytes</taxon>
        <taxon>Ulvophyceae</taxon>
        <taxon>TCBD clade</taxon>
        <taxon>Bryopsidales</taxon>
        <taxon>Ostreobineae</taxon>
        <taxon>Ostreobiaceae</taxon>
        <taxon>Ostreobium</taxon>
    </lineage>
</organism>
<dbReference type="Gene3D" id="1.10.730.10">
    <property type="entry name" value="Isoleucyl-tRNA Synthetase, Domain 1"/>
    <property type="match status" value="1"/>
</dbReference>
<feature type="domain" description="Methionyl/Valyl/Leucyl/Isoleucyl-tRNA synthetase anticodon-binding" evidence="10">
    <location>
        <begin position="106"/>
        <end position="258"/>
    </location>
</feature>
<dbReference type="Gene3D" id="1.10.287.380">
    <property type="entry name" value="Valyl-tRNA synthetase, C-terminal domain"/>
    <property type="match status" value="1"/>
</dbReference>
<dbReference type="EC" id="6.1.1.9" evidence="2"/>
<evidence type="ECO:0000256" key="9">
    <source>
        <dbReference type="ARBA" id="ARBA00047552"/>
    </source>
</evidence>
<keyword evidence="7" id="KW-0030">Aminoacyl-tRNA synthetase</keyword>
<dbReference type="Pfam" id="PF08264">
    <property type="entry name" value="Anticodon_1"/>
    <property type="match status" value="1"/>
</dbReference>
<name>A0A8S1J220_9CHLO</name>
<dbReference type="GO" id="GO:0005829">
    <property type="term" value="C:cytosol"/>
    <property type="evidence" value="ECO:0007669"/>
    <property type="project" value="TreeGrafter"/>
</dbReference>
<protein>
    <recommendedName>
        <fullName evidence="2">valine--tRNA ligase</fullName>
        <ecNumber evidence="2">6.1.1.9</ecNumber>
    </recommendedName>
    <alternativeName>
        <fullName evidence="8">Valyl-tRNA synthetase</fullName>
    </alternativeName>
</protein>
<dbReference type="InterPro" id="IPR002303">
    <property type="entry name" value="Valyl-tRNA_ligase"/>
</dbReference>
<dbReference type="PANTHER" id="PTHR11946:SF109">
    <property type="entry name" value="VALINE--TRNA LIGASE"/>
    <property type="match status" value="1"/>
</dbReference>
<evidence type="ECO:0000256" key="4">
    <source>
        <dbReference type="ARBA" id="ARBA00022741"/>
    </source>
</evidence>
<evidence type="ECO:0000256" key="1">
    <source>
        <dbReference type="ARBA" id="ARBA00005594"/>
    </source>
</evidence>
<evidence type="ECO:0000256" key="5">
    <source>
        <dbReference type="ARBA" id="ARBA00022840"/>
    </source>
</evidence>
<evidence type="ECO:0000259" key="11">
    <source>
        <dbReference type="Pfam" id="PF10458"/>
    </source>
</evidence>
<dbReference type="GO" id="GO:0004832">
    <property type="term" value="F:valine-tRNA ligase activity"/>
    <property type="evidence" value="ECO:0007669"/>
    <property type="project" value="UniProtKB-EC"/>
</dbReference>
<dbReference type="InterPro" id="IPR010978">
    <property type="entry name" value="tRNA-bd_arm"/>
</dbReference>
<evidence type="ECO:0000256" key="3">
    <source>
        <dbReference type="ARBA" id="ARBA00022598"/>
    </source>
</evidence>
<dbReference type="SUPFAM" id="SSF46589">
    <property type="entry name" value="tRNA-binding arm"/>
    <property type="match status" value="1"/>
</dbReference>
<reference evidence="12" key="1">
    <citation type="submission" date="2020-12" db="EMBL/GenBank/DDBJ databases">
        <authorList>
            <person name="Iha C."/>
        </authorList>
    </citation>
    <scope>NUCLEOTIDE SEQUENCE</scope>
</reference>
<dbReference type="AlphaFoldDB" id="A0A8S1J220"/>
<dbReference type="InterPro" id="IPR019499">
    <property type="entry name" value="Val-tRNA_synth_tRNA-bd"/>
</dbReference>
<evidence type="ECO:0000313" key="12">
    <source>
        <dbReference type="EMBL" id="CAD7701594.1"/>
    </source>
</evidence>
<dbReference type="FunFam" id="1.10.730.10:FF:000009">
    <property type="entry name" value="Valine--tRNA ligase, mitochondrial"/>
    <property type="match status" value="1"/>
</dbReference>
<dbReference type="InterPro" id="IPR037118">
    <property type="entry name" value="Val-tRNA_synth_C_sf"/>
</dbReference>
<dbReference type="PANTHER" id="PTHR11946">
    <property type="entry name" value="VALYL-TRNA SYNTHETASES"/>
    <property type="match status" value="1"/>
</dbReference>
<gene>
    <name evidence="12" type="ORF">OSTQU699_LOCUS6951</name>
</gene>
<feature type="non-terminal residue" evidence="12">
    <location>
        <position position="1"/>
    </location>
</feature>
<comment type="catalytic activity">
    <reaction evidence="9">
        <text>tRNA(Val) + L-valine + ATP = L-valyl-tRNA(Val) + AMP + diphosphate</text>
        <dbReference type="Rhea" id="RHEA:10704"/>
        <dbReference type="Rhea" id="RHEA-COMP:9672"/>
        <dbReference type="Rhea" id="RHEA-COMP:9708"/>
        <dbReference type="ChEBI" id="CHEBI:30616"/>
        <dbReference type="ChEBI" id="CHEBI:33019"/>
        <dbReference type="ChEBI" id="CHEBI:57762"/>
        <dbReference type="ChEBI" id="CHEBI:78442"/>
        <dbReference type="ChEBI" id="CHEBI:78537"/>
        <dbReference type="ChEBI" id="CHEBI:456215"/>
        <dbReference type="EC" id="6.1.1.9"/>
    </reaction>
</comment>
<dbReference type="InterPro" id="IPR033705">
    <property type="entry name" value="Anticodon_Ia_Val"/>
</dbReference>
<proteinExistence type="inferred from homology"/>
<dbReference type="InterPro" id="IPR013155">
    <property type="entry name" value="M/V/L/I-tRNA-synth_anticd-bd"/>
</dbReference>
<dbReference type="OrthoDB" id="629407at2759"/>
<dbReference type="Pfam" id="PF10458">
    <property type="entry name" value="Val_tRNA-synt_C"/>
    <property type="match status" value="1"/>
</dbReference>
<sequence length="395" mass="44054">GISLEELHQTLMGGNLDAKEIARAKDGQAMNFPDGIAECGTDALRFALVAYTSQARDINLDIKRVVAYRHWCNKLWNAIKFAMINLPEDFTPATTLDVKTFPMASRWILSRLSCTTKSAVAKLEAYDFGPSTQVIYSFWQNDVCDVFIELMKPVMALDEALAENCERKRATREALWLCLDTGLRLLHPFMPFVTEELWQRLPRREDQKSTPSIMVAPYPVAEDAWVDQELESNMAYIDSVVTRTRQMRSDYGLTNKQKPTLYIACADAKMSGVLSSAARDIQTLSYSSAVNVVGEGAPLPKGCSAAVLDATTSLHIELTGILDPSKELARLRKKMGEAEAAKEQLNKKMLMPSYAEKTPESVKSENVEKLAKKESEIDSIRKCISTMEEMVEGAS</sequence>